<accession>A0AAD3CFE9</accession>
<dbReference type="EMBL" id="BLLK01000020">
    <property type="protein sequence ID" value="GFH44649.1"/>
    <property type="molecule type" value="Genomic_DNA"/>
</dbReference>
<evidence type="ECO:0000259" key="2">
    <source>
        <dbReference type="Pfam" id="PF07962"/>
    </source>
</evidence>
<feature type="compositionally biased region" description="Polar residues" evidence="1">
    <location>
        <begin position="37"/>
        <end position="46"/>
    </location>
</feature>
<name>A0AAD3CFE9_9STRA</name>
<dbReference type="AlphaFoldDB" id="A0AAD3CFE9"/>
<feature type="compositionally biased region" description="Polar residues" evidence="1">
    <location>
        <begin position="249"/>
        <end position="269"/>
    </location>
</feature>
<protein>
    <recommendedName>
        <fullName evidence="2">Chromosome segregation in meiosis protein 3 domain-containing protein</fullName>
    </recommendedName>
</protein>
<feature type="compositionally biased region" description="Acidic residues" evidence="1">
    <location>
        <begin position="317"/>
        <end position="326"/>
    </location>
</feature>
<evidence type="ECO:0000313" key="3">
    <source>
        <dbReference type="EMBL" id="GFH44649.1"/>
    </source>
</evidence>
<feature type="region of interest" description="Disordered" evidence="1">
    <location>
        <begin position="1"/>
        <end position="69"/>
    </location>
</feature>
<organism evidence="3 4">
    <name type="scientific">Chaetoceros tenuissimus</name>
    <dbReference type="NCBI Taxonomy" id="426638"/>
    <lineage>
        <taxon>Eukaryota</taxon>
        <taxon>Sar</taxon>
        <taxon>Stramenopiles</taxon>
        <taxon>Ochrophyta</taxon>
        <taxon>Bacillariophyta</taxon>
        <taxon>Coscinodiscophyceae</taxon>
        <taxon>Chaetocerotophycidae</taxon>
        <taxon>Chaetocerotales</taxon>
        <taxon>Chaetocerotaceae</taxon>
        <taxon>Chaetoceros</taxon>
    </lineage>
</organism>
<feature type="region of interest" description="Disordered" evidence="1">
    <location>
        <begin position="428"/>
        <end position="447"/>
    </location>
</feature>
<evidence type="ECO:0000313" key="4">
    <source>
        <dbReference type="Proteomes" id="UP001054902"/>
    </source>
</evidence>
<feature type="compositionally biased region" description="Acidic residues" evidence="1">
    <location>
        <begin position="270"/>
        <end position="281"/>
    </location>
</feature>
<feature type="domain" description="Chromosome segregation in meiosis protein 3" evidence="2">
    <location>
        <begin position="74"/>
        <end position="170"/>
    </location>
</feature>
<feature type="region of interest" description="Disordered" evidence="1">
    <location>
        <begin position="223"/>
        <end position="396"/>
    </location>
</feature>
<gene>
    <name evidence="3" type="ORF">CTEN210_01123</name>
</gene>
<keyword evidence="4" id="KW-1185">Reference proteome</keyword>
<sequence length="447" mass="50017">MISRRYQPASASNSIPLAREDSSSSSEDEEEEERLVSQEQPTTQTNSKKRQTDADIANDLNTGTVKPKKPRMVLTSAKLTGPDGFLKIRHNFPSQVKYRPPKSLKKDSKRKFFERDIHASAVYIGKLMQAYQQFAIDIAPNMHYNDAFIKIRDLGSKKDVKDHVNMMRQEVCKAHLEKVYGREKAERFVDELEHGFRTGEKETVDEFELMERDTGRGVAQRLANLVGENDDEEEVNNDGSEKESEKQDNSLNASATTTGNEKAGNSTMQDSDDDEEMEANFDDVSPTPANDASNDHATTTDGNVSNEEESKDSPKDSDDEEEEATFDDLAVPSEKPVQAEQENTDAADKNNDNISEEATPQVVLEEVASETEEKEKEANEATTNNELEQSQDSFSMSQESMVFDATQDTMIMDSTQADLATQDTLVEDVSQTQPTQLLEDLGNSQDY</sequence>
<reference evidence="3 4" key="1">
    <citation type="journal article" date="2021" name="Sci. Rep.">
        <title>The genome of the diatom Chaetoceros tenuissimus carries an ancient integrated fragment of an extant virus.</title>
        <authorList>
            <person name="Hongo Y."/>
            <person name="Kimura K."/>
            <person name="Takaki Y."/>
            <person name="Yoshida Y."/>
            <person name="Baba S."/>
            <person name="Kobayashi G."/>
            <person name="Nagasaki K."/>
            <person name="Hano T."/>
            <person name="Tomaru Y."/>
        </authorList>
    </citation>
    <scope>NUCLEOTIDE SEQUENCE [LARGE SCALE GENOMIC DNA]</scope>
    <source>
        <strain evidence="3 4">NIES-3715</strain>
    </source>
</reference>
<evidence type="ECO:0000256" key="1">
    <source>
        <dbReference type="SAM" id="MobiDB-lite"/>
    </source>
</evidence>
<dbReference type="InterPro" id="IPR012923">
    <property type="entry name" value="Csm3"/>
</dbReference>
<feature type="compositionally biased region" description="Polar residues" evidence="1">
    <location>
        <begin position="287"/>
        <end position="304"/>
    </location>
</feature>
<dbReference type="Proteomes" id="UP001054902">
    <property type="component" value="Unassembled WGS sequence"/>
</dbReference>
<dbReference type="GO" id="GO:0031297">
    <property type="term" value="P:replication fork processing"/>
    <property type="evidence" value="ECO:0007669"/>
    <property type="project" value="InterPro"/>
</dbReference>
<proteinExistence type="predicted"/>
<dbReference type="GO" id="GO:0005634">
    <property type="term" value="C:nucleus"/>
    <property type="evidence" value="ECO:0007669"/>
    <property type="project" value="InterPro"/>
</dbReference>
<comment type="caution">
    <text evidence="3">The sequence shown here is derived from an EMBL/GenBank/DDBJ whole genome shotgun (WGS) entry which is preliminary data.</text>
</comment>
<dbReference type="GO" id="GO:0006974">
    <property type="term" value="P:DNA damage response"/>
    <property type="evidence" value="ECO:0007669"/>
    <property type="project" value="InterPro"/>
</dbReference>
<feature type="compositionally biased region" description="Basic and acidic residues" evidence="1">
    <location>
        <begin position="239"/>
        <end position="248"/>
    </location>
</feature>
<dbReference type="Pfam" id="PF07962">
    <property type="entry name" value="Swi3"/>
    <property type="match status" value="1"/>
</dbReference>